<evidence type="ECO:0000313" key="2">
    <source>
        <dbReference type="EMBL" id="PSN64629.1"/>
    </source>
</evidence>
<sequence length="58" mass="6395">MFTFLMPSKLVQRSAMENLPSHTPAKTNPPSTPPILKPHPPNSTMRPLLTAAPSSHRH</sequence>
<feature type="compositionally biased region" description="Pro residues" evidence="1">
    <location>
        <begin position="30"/>
        <end position="41"/>
    </location>
</feature>
<proteinExistence type="predicted"/>
<name>A0A2T2NGY3_CORCC</name>
<dbReference type="EMBL" id="KZ678138">
    <property type="protein sequence ID" value="PSN64629.1"/>
    <property type="molecule type" value="Genomic_DNA"/>
</dbReference>
<protein>
    <submittedName>
        <fullName evidence="2">Uncharacterized protein</fullName>
    </submittedName>
</protein>
<accession>A0A2T2NGY3</accession>
<gene>
    <name evidence="2" type="ORF">BS50DRAFT_576058</name>
</gene>
<feature type="compositionally biased region" description="Polar residues" evidence="1">
    <location>
        <begin position="20"/>
        <end position="29"/>
    </location>
</feature>
<dbReference type="AlphaFoldDB" id="A0A2T2NGY3"/>
<evidence type="ECO:0000256" key="1">
    <source>
        <dbReference type="SAM" id="MobiDB-lite"/>
    </source>
</evidence>
<evidence type="ECO:0000313" key="3">
    <source>
        <dbReference type="Proteomes" id="UP000240883"/>
    </source>
</evidence>
<organism evidence="2 3">
    <name type="scientific">Corynespora cassiicola Philippines</name>
    <dbReference type="NCBI Taxonomy" id="1448308"/>
    <lineage>
        <taxon>Eukaryota</taxon>
        <taxon>Fungi</taxon>
        <taxon>Dikarya</taxon>
        <taxon>Ascomycota</taxon>
        <taxon>Pezizomycotina</taxon>
        <taxon>Dothideomycetes</taxon>
        <taxon>Pleosporomycetidae</taxon>
        <taxon>Pleosporales</taxon>
        <taxon>Corynesporascaceae</taxon>
        <taxon>Corynespora</taxon>
    </lineage>
</organism>
<keyword evidence="3" id="KW-1185">Reference proteome</keyword>
<feature type="region of interest" description="Disordered" evidence="1">
    <location>
        <begin position="13"/>
        <end position="58"/>
    </location>
</feature>
<dbReference type="Proteomes" id="UP000240883">
    <property type="component" value="Unassembled WGS sequence"/>
</dbReference>
<reference evidence="2 3" key="1">
    <citation type="journal article" date="2018" name="Front. Microbiol.">
        <title>Genome-Wide Analysis of Corynespora cassiicola Leaf Fall Disease Putative Effectors.</title>
        <authorList>
            <person name="Lopez D."/>
            <person name="Ribeiro S."/>
            <person name="Label P."/>
            <person name="Fumanal B."/>
            <person name="Venisse J.S."/>
            <person name="Kohler A."/>
            <person name="de Oliveira R.R."/>
            <person name="Labutti K."/>
            <person name="Lipzen A."/>
            <person name="Lail K."/>
            <person name="Bauer D."/>
            <person name="Ohm R.A."/>
            <person name="Barry K.W."/>
            <person name="Spatafora J."/>
            <person name="Grigoriev I.V."/>
            <person name="Martin F.M."/>
            <person name="Pujade-Renaud V."/>
        </authorList>
    </citation>
    <scope>NUCLEOTIDE SEQUENCE [LARGE SCALE GENOMIC DNA]</scope>
    <source>
        <strain evidence="2 3">Philippines</strain>
    </source>
</reference>